<evidence type="ECO:0000313" key="1">
    <source>
        <dbReference type="EMBL" id="KAL3591821.1"/>
    </source>
</evidence>
<organism evidence="1 2">
    <name type="scientific">Populus alba</name>
    <name type="common">White poplar</name>
    <dbReference type="NCBI Taxonomy" id="43335"/>
    <lineage>
        <taxon>Eukaryota</taxon>
        <taxon>Viridiplantae</taxon>
        <taxon>Streptophyta</taxon>
        <taxon>Embryophyta</taxon>
        <taxon>Tracheophyta</taxon>
        <taxon>Spermatophyta</taxon>
        <taxon>Magnoliopsida</taxon>
        <taxon>eudicotyledons</taxon>
        <taxon>Gunneridae</taxon>
        <taxon>Pentapetalae</taxon>
        <taxon>rosids</taxon>
        <taxon>fabids</taxon>
        <taxon>Malpighiales</taxon>
        <taxon>Salicaceae</taxon>
        <taxon>Saliceae</taxon>
        <taxon>Populus</taxon>
    </lineage>
</organism>
<accession>A0ACC4CA15</accession>
<keyword evidence="2" id="KW-1185">Reference proteome</keyword>
<reference evidence="1 2" key="1">
    <citation type="journal article" date="2024" name="Plant Biotechnol. J.">
        <title>Genome and CRISPR/Cas9 system of a widespread forest tree (Populus alba) in the world.</title>
        <authorList>
            <person name="Liu Y.J."/>
            <person name="Jiang P.F."/>
            <person name="Han X.M."/>
            <person name="Li X.Y."/>
            <person name="Wang H.M."/>
            <person name="Wang Y.J."/>
            <person name="Wang X.X."/>
            <person name="Zeng Q.Y."/>
        </authorList>
    </citation>
    <scope>NUCLEOTIDE SEQUENCE [LARGE SCALE GENOMIC DNA]</scope>
    <source>
        <strain evidence="2">cv. PAL-ZL1</strain>
    </source>
</reference>
<name>A0ACC4CA15_POPAL</name>
<gene>
    <name evidence="1" type="ORF">D5086_010461</name>
</gene>
<dbReference type="EMBL" id="RCHU02000005">
    <property type="protein sequence ID" value="KAL3591821.1"/>
    <property type="molecule type" value="Genomic_DNA"/>
</dbReference>
<protein>
    <submittedName>
        <fullName evidence="1">Uncharacterized protein</fullName>
    </submittedName>
</protein>
<dbReference type="Proteomes" id="UP000309997">
    <property type="component" value="Unassembled WGS sequence"/>
</dbReference>
<comment type="caution">
    <text evidence="1">The sequence shown here is derived from an EMBL/GenBank/DDBJ whole genome shotgun (WGS) entry which is preliminary data.</text>
</comment>
<sequence>MIQPRQHLCYELNLLASSRRHFTLIAVVDGSVEELCGCHFSCHEKENLEKRDRPDPGVSLAGLGGTSVDARYA</sequence>
<evidence type="ECO:0000313" key="2">
    <source>
        <dbReference type="Proteomes" id="UP000309997"/>
    </source>
</evidence>
<proteinExistence type="predicted"/>